<dbReference type="PANTHER" id="PTHR13947:SF37">
    <property type="entry name" value="LD18367P"/>
    <property type="match status" value="1"/>
</dbReference>
<feature type="domain" description="N-acetyltransferase" evidence="3">
    <location>
        <begin position="69"/>
        <end position="214"/>
    </location>
</feature>
<dbReference type="CDD" id="cd04301">
    <property type="entry name" value="NAT_SF"/>
    <property type="match status" value="1"/>
</dbReference>
<keyword evidence="5" id="KW-1185">Reference proteome</keyword>
<evidence type="ECO:0000259" key="3">
    <source>
        <dbReference type="PROSITE" id="PS51186"/>
    </source>
</evidence>
<accession>A0A8X7XEV8</accession>
<evidence type="ECO:0000313" key="5">
    <source>
        <dbReference type="Proteomes" id="UP000886611"/>
    </source>
</evidence>
<feature type="non-terminal residue" evidence="4">
    <location>
        <position position="225"/>
    </location>
</feature>
<protein>
    <submittedName>
        <fullName evidence="4">CMLO acetyltransferase</fullName>
    </submittedName>
</protein>
<evidence type="ECO:0000256" key="1">
    <source>
        <dbReference type="ARBA" id="ARBA00022679"/>
    </source>
</evidence>
<dbReference type="Pfam" id="PF00583">
    <property type="entry name" value="Acetyltransf_1"/>
    <property type="match status" value="1"/>
</dbReference>
<dbReference type="GO" id="GO:0008080">
    <property type="term" value="F:N-acetyltransferase activity"/>
    <property type="evidence" value="ECO:0007669"/>
    <property type="project" value="InterPro"/>
</dbReference>
<evidence type="ECO:0000256" key="2">
    <source>
        <dbReference type="SAM" id="Phobius"/>
    </source>
</evidence>
<keyword evidence="2" id="KW-0472">Membrane</keyword>
<evidence type="ECO:0000313" key="4">
    <source>
        <dbReference type="EMBL" id="KAG2466195.1"/>
    </source>
</evidence>
<dbReference type="SUPFAM" id="SSF55729">
    <property type="entry name" value="Acyl-CoA N-acyltransferases (Nat)"/>
    <property type="match status" value="1"/>
</dbReference>
<name>A0A8X7XEV8_POLSE</name>
<keyword evidence="1" id="KW-0808">Transferase</keyword>
<feature type="transmembrane region" description="Helical" evidence="2">
    <location>
        <begin position="46"/>
        <end position="74"/>
    </location>
</feature>
<dbReference type="PROSITE" id="PS51186">
    <property type="entry name" value="GNAT"/>
    <property type="match status" value="1"/>
</dbReference>
<proteinExistence type="predicted"/>
<gene>
    <name evidence="4" type="primary">Cml_1</name>
    <name evidence="4" type="ORF">GTO96_0016960</name>
</gene>
<organism evidence="4 5">
    <name type="scientific">Polypterus senegalus</name>
    <name type="common">Senegal bichir</name>
    <dbReference type="NCBI Taxonomy" id="55291"/>
    <lineage>
        <taxon>Eukaryota</taxon>
        <taxon>Metazoa</taxon>
        <taxon>Chordata</taxon>
        <taxon>Craniata</taxon>
        <taxon>Vertebrata</taxon>
        <taxon>Euteleostomi</taxon>
        <taxon>Actinopterygii</taxon>
        <taxon>Polypteriformes</taxon>
        <taxon>Polypteridae</taxon>
        <taxon>Polypterus</taxon>
    </lineage>
</organism>
<dbReference type="EMBL" id="JAATIS010001721">
    <property type="protein sequence ID" value="KAG2466195.1"/>
    <property type="molecule type" value="Genomic_DNA"/>
</dbReference>
<dbReference type="OrthoDB" id="41532at2759"/>
<reference evidence="4 5" key="1">
    <citation type="journal article" date="2021" name="Cell">
        <title>Tracing the genetic footprints of vertebrate landing in non-teleost ray-finned fishes.</title>
        <authorList>
            <person name="Bi X."/>
            <person name="Wang K."/>
            <person name="Yang L."/>
            <person name="Pan H."/>
            <person name="Jiang H."/>
            <person name="Wei Q."/>
            <person name="Fang M."/>
            <person name="Yu H."/>
            <person name="Zhu C."/>
            <person name="Cai Y."/>
            <person name="He Y."/>
            <person name="Gan X."/>
            <person name="Zeng H."/>
            <person name="Yu D."/>
            <person name="Zhu Y."/>
            <person name="Jiang H."/>
            <person name="Qiu Q."/>
            <person name="Yang H."/>
            <person name="Zhang Y.E."/>
            <person name="Wang W."/>
            <person name="Zhu M."/>
            <person name="He S."/>
            <person name="Zhang G."/>
        </authorList>
    </citation>
    <scope>NUCLEOTIDE SEQUENCE [LARGE SCALE GENOMIC DNA]</scope>
    <source>
        <strain evidence="4">Bchr_013</strain>
    </source>
</reference>
<dbReference type="AlphaFoldDB" id="A0A8X7XEV8"/>
<keyword evidence="2" id="KW-0812">Transmembrane</keyword>
<dbReference type="Gene3D" id="3.40.630.30">
    <property type="match status" value="1"/>
</dbReference>
<dbReference type="PANTHER" id="PTHR13947">
    <property type="entry name" value="GNAT FAMILY N-ACETYLTRANSFERASE"/>
    <property type="match status" value="1"/>
</dbReference>
<dbReference type="InterPro" id="IPR000182">
    <property type="entry name" value="GNAT_dom"/>
</dbReference>
<keyword evidence="2" id="KW-1133">Transmembrane helix</keyword>
<dbReference type="Proteomes" id="UP000886611">
    <property type="component" value="Unassembled WGS sequence"/>
</dbReference>
<comment type="caution">
    <text evidence="4">The sequence shown here is derived from an EMBL/GenBank/DDBJ whole genome shotgun (WGS) entry which is preliminary data.</text>
</comment>
<dbReference type="InterPro" id="IPR050769">
    <property type="entry name" value="NAT_camello-type"/>
</dbReference>
<sequence>MEDYWIRRFEDRDYEEAREVLISGMNEQSSTLFRCALQQPGIQLALLSVFCFFFLNSASFLLSSVVLALTVLAVNRTAYQFISISWTEVALKDDLLDINKSYMENSDSCFWVAECNGKVVGTIATLPFKELVGALELKRLSVRRGYRGRGIGKALCRAVIDFAKANGFQSIVLCTSVIQLEGKKLYERLGFKKMKEYFWPSLIGKALGLVLLHYKYDISLLHKDN</sequence>
<dbReference type="InterPro" id="IPR016181">
    <property type="entry name" value="Acyl_CoA_acyltransferase"/>
</dbReference>
<feature type="non-terminal residue" evidence="4">
    <location>
        <position position="1"/>
    </location>
</feature>